<proteinExistence type="predicted"/>
<evidence type="ECO:0000256" key="1">
    <source>
        <dbReference type="SAM" id="MobiDB-lite"/>
    </source>
</evidence>
<protein>
    <submittedName>
        <fullName evidence="2">Uncharacterized protein</fullName>
    </submittedName>
</protein>
<dbReference type="AlphaFoldDB" id="A0AAE1GCI6"/>
<name>A0AAE1GCI6_PETCI</name>
<dbReference type="EMBL" id="JAWQEG010000411">
    <property type="protein sequence ID" value="KAK3890534.1"/>
    <property type="molecule type" value="Genomic_DNA"/>
</dbReference>
<comment type="caution">
    <text evidence="2">The sequence shown here is derived from an EMBL/GenBank/DDBJ whole genome shotgun (WGS) entry which is preliminary data.</text>
</comment>
<accession>A0AAE1GCI6</accession>
<gene>
    <name evidence="2" type="ORF">Pcinc_005508</name>
</gene>
<dbReference type="Proteomes" id="UP001286313">
    <property type="component" value="Unassembled WGS sequence"/>
</dbReference>
<organism evidence="2 3">
    <name type="scientific">Petrolisthes cinctipes</name>
    <name type="common">Flat porcelain crab</name>
    <dbReference type="NCBI Taxonomy" id="88211"/>
    <lineage>
        <taxon>Eukaryota</taxon>
        <taxon>Metazoa</taxon>
        <taxon>Ecdysozoa</taxon>
        <taxon>Arthropoda</taxon>
        <taxon>Crustacea</taxon>
        <taxon>Multicrustacea</taxon>
        <taxon>Malacostraca</taxon>
        <taxon>Eumalacostraca</taxon>
        <taxon>Eucarida</taxon>
        <taxon>Decapoda</taxon>
        <taxon>Pleocyemata</taxon>
        <taxon>Anomura</taxon>
        <taxon>Galatheoidea</taxon>
        <taxon>Porcellanidae</taxon>
        <taxon>Petrolisthes</taxon>
    </lineage>
</organism>
<sequence>MAECVTNPLHISQSDVTNFLSSKPTRAEVKKLQKSELLLVACELGLERESDNVFPLVIVICSYLFGTSEYEFADKLIDTETVSESVWNSRDDVNERTVLEGHGFVDNEQAKRDHELRMLQLQLSNREAEREAEREARLAEREAEREARLAEREREREAEREVRLAEARREEARKEIELAKISLERHKVDKGVHVPSAPSVVSRSVNPAKLVPVFEEN</sequence>
<evidence type="ECO:0000313" key="2">
    <source>
        <dbReference type="EMBL" id="KAK3890534.1"/>
    </source>
</evidence>
<keyword evidence="3" id="KW-1185">Reference proteome</keyword>
<reference evidence="2" key="1">
    <citation type="submission" date="2023-10" db="EMBL/GenBank/DDBJ databases">
        <title>Genome assemblies of two species of porcelain crab, Petrolisthes cinctipes and Petrolisthes manimaculis (Anomura: Porcellanidae).</title>
        <authorList>
            <person name="Angst P."/>
        </authorList>
    </citation>
    <scope>NUCLEOTIDE SEQUENCE</scope>
    <source>
        <strain evidence="2">PB745_01</strain>
        <tissue evidence="2">Gill</tissue>
    </source>
</reference>
<evidence type="ECO:0000313" key="3">
    <source>
        <dbReference type="Proteomes" id="UP001286313"/>
    </source>
</evidence>
<feature type="region of interest" description="Disordered" evidence="1">
    <location>
        <begin position="140"/>
        <end position="170"/>
    </location>
</feature>